<dbReference type="OrthoDB" id="3544242at2"/>
<sequence length="225" mass="24188">MLRPPYLARVAAGACVFAIEETRRLPGRALHFPITAISQLLQTTMHAQQFVTSLALRGDSVLDRWTSPAVEQPDWATFDQDDTTSSTFDVYTSVDVDEVVSTATVEEPAAEAATEIAATVTEVEVVAAAEAIAEAAAGAQAAAEAAEEADAEVEPAATEPAGAFEPEVATRLDYANMSIAQLRARLRRLTEEELAELLEFEQRTFTRAAFVTMLTNRIATVQAAK</sequence>
<protein>
    <submittedName>
        <fullName evidence="2">Lipid droplet-associated protein</fullName>
    </submittedName>
</protein>
<comment type="caution">
    <text evidence="2">The sequence shown here is derived from an EMBL/GenBank/DDBJ whole genome shotgun (WGS) entry which is preliminary data.</text>
</comment>
<organism evidence="2 3">
    <name type="scientific">Nocardia stercoris</name>
    <dbReference type="NCBI Taxonomy" id="2483361"/>
    <lineage>
        <taxon>Bacteria</taxon>
        <taxon>Bacillati</taxon>
        <taxon>Actinomycetota</taxon>
        <taxon>Actinomycetes</taxon>
        <taxon>Mycobacteriales</taxon>
        <taxon>Nocardiaceae</taxon>
        <taxon>Nocardia</taxon>
    </lineage>
</organism>
<name>A0A3M2LJM5_9NOCA</name>
<dbReference type="EMBL" id="RFFH01000001">
    <property type="protein sequence ID" value="RMI34968.1"/>
    <property type="molecule type" value="Genomic_DNA"/>
</dbReference>
<dbReference type="Proteomes" id="UP000279275">
    <property type="component" value="Unassembled WGS sequence"/>
</dbReference>
<keyword evidence="3" id="KW-1185">Reference proteome</keyword>
<proteinExistence type="predicted"/>
<keyword evidence="1" id="KW-0175">Coiled coil</keyword>
<evidence type="ECO:0000313" key="2">
    <source>
        <dbReference type="EMBL" id="RMI34968.1"/>
    </source>
</evidence>
<gene>
    <name evidence="2" type="ORF">EBN03_01020</name>
</gene>
<dbReference type="InterPro" id="IPR047728">
    <property type="entry name" value="LipDrop-assoc"/>
</dbReference>
<dbReference type="AlphaFoldDB" id="A0A3M2LJM5"/>
<accession>A0A3M2LJM5</accession>
<dbReference type="RefSeq" id="WP_122185940.1">
    <property type="nucleotide sequence ID" value="NZ_RFFH01000001.1"/>
</dbReference>
<evidence type="ECO:0000313" key="3">
    <source>
        <dbReference type="Proteomes" id="UP000279275"/>
    </source>
</evidence>
<dbReference type="NCBIfam" id="NF033649">
    <property type="entry name" value="LipDrop_Rv1109c"/>
    <property type="match status" value="1"/>
</dbReference>
<evidence type="ECO:0000256" key="1">
    <source>
        <dbReference type="SAM" id="Coils"/>
    </source>
</evidence>
<reference evidence="2 3" key="1">
    <citation type="submission" date="2018-10" db="EMBL/GenBank/DDBJ databases">
        <title>Isolation from cow dung.</title>
        <authorList>
            <person name="Ling L."/>
        </authorList>
    </citation>
    <scope>NUCLEOTIDE SEQUENCE [LARGE SCALE GENOMIC DNA]</scope>
    <source>
        <strain evidence="2 3">NEAU-LL90</strain>
    </source>
</reference>
<feature type="coiled-coil region" evidence="1">
    <location>
        <begin position="129"/>
        <end position="192"/>
    </location>
</feature>